<reference evidence="2" key="1">
    <citation type="submission" date="2016-10" db="EMBL/GenBank/DDBJ databases">
        <authorList>
            <person name="Varghese N."/>
            <person name="Submissions S."/>
        </authorList>
    </citation>
    <scope>NUCLEOTIDE SEQUENCE [LARGE SCALE GENOMIC DNA]</scope>
    <source>
        <strain evidence="2">DSM 45245</strain>
    </source>
</reference>
<proteinExistence type="predicted"/>
<evidence type="ECO:0000313" key="1">
    <source>
        <dbReference type="EMBL" id="SDY72517.1"/>
    </source>
</evidence>
<dbReference type="EMBL" id="FNPH01000003">
    <property type="protein sequence ID" value="SDY72517.1"/>
    <property type="molecule type" value="Genomic_DNA"/>
</dbReference>
<dbReference type="Proteomes" id="UP000242415">
    <property type="component" value="Unassembled WGS sequence"/>
</dbReference>
<dbReference type="OrthoDB" id="3780655at2"/>
<organism evidence="1 2">
    <name type="scientific">Micromonospora pattaloongensis</name>
    <dbReference type="NCBI Taxonomy" id="405436"/>
    <lineage>
        <taxon>Bacteria</taxon>
        <taxon>Bacillati</taxon>
        <taxon>Actinomycetota</taxon>
        <taxon>Actinomycetes</taxon>
        <taxon>Micromonosporales</taxon>
        <taxon>Micromonosporaceae</taxon>
        <taxon>Micromonospora</taxon>
    </lineage>
</organism>
<gene>
    <name evidence="1" type="ORF">SAMN05444365_103261</name>
</gene>
<evidence type="ECO:0000313" key="2">
    <source>
        <dbReference type="Proteomes" id="UP000242415"/>
    </source>
</evidence>
<dbReference type="RefSeq" id="WP_091555129.1">
    <property type="nucleotide sequence ID" value="NZ_FNPH01000003.1"/>
</dbReference>
<sequence>MGVYLRLTITDTLAVRVEGATAVDPFAKITRTFWCRLPADWVTDGALCARRRESLVDRLYGPGWRTGDPDGSRYVILDMQEKVLSEREARARPWLGDRANFYVCEPDGTLRGVVPGGL</sequence>
<keyword evidence="2" id="KW-1185">Reference proteome</keyword>
<dbReference type="AlphaFoldDB" id="A0A1H3M711"/>
<accession>A0A1H3M711</accession>
<name>A0A1H3M711_9ACTN</name>
<protein>
    <submittedName>
        <fullName evidence="1">Uncharacterized protein</fullName>
    </submittedName>
</protein>